<dbReference type="SUPFAM" id="SSF81585">
    <property type="entry name" value="PsbU/PolX domain-like"/>
    <property type="match status" value="1"/>
</dbReference>
<dbReference type="PANTHER" id="PTHR11276">
    <property type="entry name" value="DNA POLYMERASE TYPE-X FAMILY MEMBER"/>
    <property type="match status" value="1"/>
</dbReference>
<feature type="compositionally biased region" description="Polar residues" evidence="13">
    <location>
        <begin position="25"/>
        <end position="42"/>
    </location>
</feature>
<keyword evidence="9" id="KW-0239">DNA-directed DNA polymerase</keyword>
<dbReference type="InterPro" id="IPR001357">
    <property type="entry name" value="BRCT_dom"/>
</dbReference>
<dbReference type="Pfam" id="PF14792">
    <property type="entry name" value="DNA_pol_B_palm"/>
    <property type="match status" value="1"/>
</dbReference>
<keyword evidence="7" id="KW-0235">DNA replication</keyword>
<dbReference type="Gene3D" id="3.30.210.10">
    <property type="entry name" value="DNA polymerase, thumb domain"/>
    <property type="match status" value="1"/>
</dbReference>
<dbReference type="PANTHER" id="PTHR11276:SF28">
    <property type="entry name" value="DNA POLYMERASE LAMBDA"/>
    <property type="match status" value="1"/>
</dbReference>
<dbReference type="PRINTS" id="PR00870">
    <property type="entry name" value="DNAPOLXBETA"/>
</dbReference>
<evidence type="ECO:0000256" key="3">
    <source>
        <dbReference type="ARBA" id="ARBA00016513"/>
    </source>
</evidence>
<evidence type="ECO:0000256" key="8">
    <source>
        <dbReference type="ARBA" id="ARBA00022763"/>
    </source>
</evidence>
<dbReference type="Proteomes" id="UP000280685">
    <property type="component" value="Chromosome 1"/>
</dbReference>
<evidence type="ECO:0000313" key="15">
    <source>
        <dbReference type="EMBL" id="VBB72445.1"/>
    </source>
</evidence>
<evidence type="ECO:0000256" key="5">
    <source>
        <dbReference type="ARBA" id="ARBA00022679"/>
    </source>
</evidence>
<keyword evidence="5" id="KW-0808">Transferase</keyword>
<organism evidence="15 16">
    <name type="scientific">Podospora comata</name>
    <dbReference type="NCBI Taxonomy" id="48703"/>
    <lineage>
        <taxon>Eukaryota</taxon>
        <taxon>Fungi</taxon>
        <taxon>Dikarya</taxon>
        <taxon>Ascomycota</taxon>
        <taxon>Pezizomycotina</taxon>
        <taxon>Sordariomycetes</taxon>
        <taxon>Sordariomycetidae</taxon>
        <taxon>Sordariales</taxon>
        <taxon>Podosporaceae</taxon>
        <taxon>Podospora</taxon>
    </lineage>
</organism>
<comment type="cofactor">
    <cofactor evidence="1">
        <name>Mn(2+)</name>
        <dbReference type="ChEBI" id="CHEBI:29035"/>
    </cofactor>
</comment>
<dbReference type="Gene3D" id="3.40.50.10190">
    <property type="entry name" value="BRCT domain"/>
    <property type="match status" value="1"/>
</dbReference>
<dbReference type="EC" id="2.7.7.7" evidence="2"/>
<dbReference type="InterPro" id="IPR027421">
    <property type="entry name" value="DNA_pol_lamdba_lyase_dom_sf"/>
</dbReference>
<feature type="compositionally biased region" description="Basic residues" evidence="13">
    <location>
        <begin position="467"/>
        <end position="478"/>
    </location>
</feature>
<dbReference type="InterPro" id="IPR002054">
    <property type="entry name" value="DNA-dir_DNA_pol_X"/>
</dbReference>
<feature type="region of interest" description="Disordered" evidence="13">
    <location>
        <begin position="189"/>
        <end position="216"/>
    </location>
</feature>
<feature type="region of interest" description="Disordered" evidence="13">
    <location>
        <begin position="325"/>
        <end position="392"/>
    </location>
</feature>
<dbReference type="Gene3D" id="1.10.150.110">
    <property type="entry name" value="DNA polymerase beta, N-terminal domain-like"/>
    <property type="match status" value="1"/>
</dbReference>
<feature type="region of interest" description="Disordered" evidence="13">
    <location>
        <begin position="22"/>
        <end position="51"/>
    </location>
</feature>
<evidence type="ECO:0000256" key="2">
    <source>
        <dbReference type="ARBA" id="ARBA00012417"/>
    </source>
</evidence>
<dbReference type="InterPro" id="IPR029398">
    <property type="entry name" value="PolB_thumb"/>
</dbReference>
<dbReference type="EMBL" id="LR026964">
    <property type="protein sequence ID" value="VBB72445.1"/>
    <property type="molecule type" value="Genomic_DNA"/>
</dbReference>
<dbReference type="Gene3D" id="3.30.460.10">
    <property type="entry name" value="Beta Polymerase, domain 2"/>
    <property type="match status" value="1"/>
</dbReference>
<keyword evidence="16" id="KW-1185">Reference proteome</keyword>
<comment type="catalytic activity">
    <reaction evidence="12">
        <text>DNA(n) + a 2'-deoxyribonucleoside 5'-triphosphate = DNA(n+1) + diphosphate</text>
        <dbReference type="Rhea" id="RHEA:22508"/>
        <dbReference type="Rhea" id="RHEA-COMP:17339"/>
        <dbReference type="Rhea" id="RHEA-COMP:17340"/>
        <dbReference type="ChEBI" id="CHEBI:33019"/>
        <dbReference type="ChEBI" id="CHEBI:61560"/>
        <dbReference type="ChEBI" id="CHEBI:173112"/>
        <dbReference type="EC" id="2.7.7.7"/>
    </reaction>
</comment>
<dbReference type="Gene3D" id="1.10.150.20">
    <property type="entry name" value="5' to 3' exonuclease, C-terminal subdomain"/>
    <property type="match status" value="1"/>
</dbReference>
<dbReference type="SMART" id="SM00483">
    <property type="entry name" value="POLXc"/>
    <property type="match status" value="1"/>
</dbReference>
<evidence type="ECO:0000256" key="12">
    <source>
        <dbReference type="ARBA" id="ARBA00049244"/>
    </source>
</evidence>
<dbReference type="Pfam" id="PF10391">
    <property type="entry name" value="DNA_pol_lambd_f"/>
    <property type="match status" value="1"/>
</dbReference>
<name>A0ABY6RW54_PODCO</name>
<sequence length="835" mass="93407">MASLPSPGSRVARRYKKPGRLFDTLLTQSTRIVPSSVPSQKSPMDEEQPLQEKISFFNQLDALDKLDEEDDRIDAREQQHRAKCKAFFQPAVPTVKEKGNPSNPFSSPRPHPEPRRTASVPTPTAPTPAPGGSAEIIKATPDATTINSTTSRTRRRLIADTSTSFIAETPIPDSTRPRVPTTLRRSITMPVSASASAAEQSPSATTSLRKRKRSSSGKVIPESAQIFRGLSFFYIPNDDVAPARKLRIAKAKDYGAEWVRSLHNATHVIVDKHLSYSDIQKIPEFGLAASLIVVNDEYPIDSISFRTLLNPDQSRYWVTGFPSPTSESTVITISSRDSEPSLQVKEPKSAGRQSARRQSARRQSARKQDTEGSEGTPRQEDSSFENPRPTKTTQAAPFEIQIQSSVPPHPTAQTTDGPKDELTSYIELLQQYKDLPLDHEEDDDIQSTKDAQEDSDPEPGSEDERARKKPATRSRASLKKTIPFEDRFACNRGGTKDNPASSAANNPNARTIEVLQSMCEYYTKINDHWRITAYRRAITTLRQQTTKKITTAEEAYTLPNIGSRIARKIEEICTTNNLRRLQYANLEPTDKVLDLFLKIHDVGLSRANKWISQGHRTLEDLLTKADLSANQRVSIEHYSDLTSRIPRSEVTQLAAFVQREAFLVDPDVELLVGGSYRRGSDTSGDIDFIITKRGTTSCSDLVPFMNSLISVLYKKNFLVATLSQSRREGEGSKFLGCCRLPPGGKWRRIDLLLVPETEYGAALIYFTGNDIFNRSLRLLAGKKGMRLNQRGLFMDAMRGRGRVGVTEGELVEGRSERRIFEVLGVRWREPSERWC</sequence>
<accession>A0ABY6RW54</accession>
<evidence type="ECO:0000256" key="6">
    <source>
        <dbReference type="ARBA" id="ARBA00022695"/>
    </source>
</evidence>
<evidence type="ECO:0000256" key="9">
    <source>
        <dbReference type="ARBA" id="ARBA00022932"/>
    </source>
</evidence>
<evidence type="ECO:0000256" key="11">
    <source>
        <dbReference type="ARBA" id="ARBA00023239"/>
    </source>
</evidence>
<evidence type="ECO:0000256" key="10">
    <source>
        <dbReference type="ARBA" id="ARBA00023204"/>
    </source>
</evidence>
<feature type="region of interest" description="Disordered" evidence="13">
    <location>
        <begin position="86"/>
        <end position="155"/>
    </location>
</feature>
<dbReference type="InterPro" id="IPR037160">
    <property type="entry name" value="DNA_Pol_thumb_sf"/>
</dbReference>
<evidence type="ECO:0000259" key="14">
    <source>
        <dbReference type="PROSITE" id="PS50172"/>
    </source>
</evidence>
<keyword evidence="4" id="KW-0237">DNA synthesis</keyword>
<dbReference type="SUPFAM" id="SSF52113">
    <property type="entry name" value="BRCT domain"/>
    <property type="match status" value="1"/>
</dbReference>
<feature type="region of interest" description="Disordered" evidence="13">
    <location>
        <begin position="441"/>
        <end position="506"/>
    </location>
</feature>
<dbReference type="InterPro" id="IPR010996">
    <property type="entry name" value="HHH_MUS81"/>
</dbReference>
<feature type="compositionally biased region" description="Basic residues" evidence="13">
    <location>
        <begin position="354"/>
        <end position="365"/>
    </location>
</feature>
<dbReference type="InterPro" id="IPR018944">
    <property type="entry name" value="DNA_pol_lambd_fingers_domain"/>
</dbReference>
<dbReference type="PRINTS" id="PR00869">
    <property type="entry name" value="DNAPOLX"/>
</dbReference>
<evidence type="ECO:0000256" key="4">
    <source>
        <dbReference type="ARBA" id="ARBA00022634"/>
    </source>
</evidence>
<dbReference type="InterPro" id="IPR028207">
    <property type="entry name" value="DNA_pol_B_palm_palm"/>
</dbReference>
<keyword evidence="6" id="KW-0548">Nucleotidyltransferase</keyword>
<evidence type="ECO:0000256" key="13">
    <source>
        <dbReference type="SAM" id="MobiDB-lite"/>
    </source>
</evidence>
<protein>
    <recommendedName>
        <fullName evidence="3">DNA polymerase lambda</fullName>
        <ecNumber evidence="2">2.7.7.7</ecNumber>
    </recommendedName>
</protein>
<evidence type="ECO:0000313" key="16">
    <source>
        <dbReference type="Proteomes" id="UP000280685"/>
    </source>
</evidence>
<dbReference type="InterPro" id="IPR036420">
    <property type="entry name" value="BRCT_dom_sf"/>
</dbReference>
<feature type="domain" description="BRCT" evidence="14">
    <location>
        <begin position="222"/>
        <end position="316"/>
    </location>
</feature>
<keyword evidence="10" id="KW-0234">DNA repair</keyword>
<dbReference type="CDD" id="cd00141">
    <property type="entry name" value="NT_POLXc"/>
    <property type="match status" value="1"/>
</dbReference>
<reference evidence="15" key="1">
    <citation type="submission" date="2018-02" db="EMBL/GenBank/DDBJ databases">
        <authorList>
            <person name="Silar P."/>
        </authorList>
    </citation>
    <scope>NUCLEOTIDE SEQUENCE [LARGE SCALE GENOMIC DNA]</scope>
    <source>
        <strain evidence="15">T</strain>
    </source>
</reference>
<gene>
    <name evidence="15" type="ORF">PODCO_109870</name>
</gene>
<keyword evidence="11" id="KW-0456">Lyase</keyword>
<dbReference type="InterPro" id="IPR002008">
    <property type="entry name" value="DNA_pol_X_beta-like"/>
</dbReference>
<feature type="compositionally biased region" description="Low complexity" evidence="13">
    <location>
        <begin position="192"/>
        <end position="204"/>
    </location>
</feature>
<keyword evidence="8" id="KW-0227">DNA damage</keyword>
<evidence type="ECO:0000256" key="1">
    <source>
        <dbReference type="ARBA" id="ARBA00001936"/>
    </source>
</evidence>
<dbReference type="PROSITE" id="PS50172">
    <property type="entry name" value="BRCT"/>
    <property type="match status" value="1"/>
</dbReference>
<dbReference type="InterPro" id="IPR022312">
    <property type="entry name" value="DNA_pol_X"/>
</dbReference>
<feature type="compositionally biased region" description="Polar residues" evidence="13">
    <location>
        <begin position="325"/>
        <end position="335"/>
    </location>
</feature>
<dbReference type="Pfam" id="PF14791">
    <property type="entry name" value="DNA_pol_B_thumb"/>
    <property type="match status" value="1"/>
</dbReference>
<dbReference type="SUPFAM" id="SSF47802">
    <property type="entry name" value="DNA polymerase beta, N-terminal domain-like"/>
    <property type="match status" value="1"/>
</dbReference>
<evidence type="ECO:0000256" key="7">
    <source>
        <dbReference type="ARBA" id="ARBA00022705"/>
    </source>
</evidence>
<dbReference type="Pfam" id="PF14716">
    <property type="entry name" value="HHH_8"/>
    <property type="match status" value="1"/>
</dbReference>
<dbReference type="SUPFAM" id="SSF81301">
    <property type="entry name" value="Nucleotidyltransferase"/>
    <property type="match status" value="1"/>
</dbReference>
<proteinExistence type="predicted"/>
<dbReference type="InterPro" id="IPR043519">
    <property type="entry name" value="NT_sf"/>
</dbReference>